<sequence length="502" mass="57066">MMESEELDLDKSHSLHEDMSLQQPVSSPGVSPRIGLLPFNSPGALVTPRSSRSVASRVTQMEVQQRRSSSRSIKRKKFDDEVVESSLIKTERGRMKLPPPPPPPLPYVEKEKPEPVEKEIPVVPPPEKKKVIVTPHPEKKKVKISSKSHSSSSSSKRAKRQKPPAPASTKDLGRWKPQDDLALITAIQQTNDLTAVHLGVKFSCRFTLKEIQERWYALLYDPVISKLAIQAMKQLHPDIMNNVQGKALFSKEEETLLGTIASTSQPTTDTFQDLLEKESDVFHPLRTTKALHNHWILMKQYHLLPDQSVQPMPRGDHVLNFSDAEDMMNDDDVRDPKDETLEQELNVSDRRNKKEIRHLEQELPKWQVLVDSVTGISPPDFDNQTLAVLRGRLVRYLMRSREITLGRATKDNQIDVDLSLEGPAWKISRRQGIIKLRNNGDFFIANEGKRPIYIDGRPVLIGNKQKLCNNSVVEISCLRFIFLINQDLINVIRTESQKLTGV</sequence>
<dbReference type="GO" id="GO:0006310">
    <property type="term" value="P:DNA recombination"/>
    <property type="evidence" value="ECO:0007669"/>
    <property type="project" value="UniProtKB-KW"/>
</dbReference>
<feature type="domain" description="FHA" evidence="26">
    <location>
        <begin position="403"/>
        <end position="459"/>
    </location>
</feature>
<dbReference type="GO" id="GO:0006325">
    <property type="term" value="P:chromatin organization"/>
    <property type="evidence" value="ECO:0007669"/>
    <property type="project" value="UniProtKB-KW"/>
</dbReference>
<dbReference type="GO" id="GO:0045944">
    <property type="term" value="P:positive regulation of transcription by RNA polymerase II"/>
    <property type="evidence" value="ECO:0007669"/>
    <property type="project" value="TreeGrafter"/>
</dbReference>
<evidence type="ECO:0000256" key="14">
    <source>
        <dbReference type="ARBA" id="ARBA00023015"/>
    </source>
</evidence>
<proteinExistence type="predicted"/>
<dbReference type="EMBL" id="NEDP02004467">
    <property type="protein sequence ID" value="OWF45575.1"/>
    <property type="molecule type" value="Genomic_DNA"/>
</dbReference>
<dbReference type="GO" id="GO:0000776">
    <property type="term" value="C:kinetochore"/>
    <property type="evidence" value="ECO:0007669"/>
    <property type="project" value="UniProtKB-KW"/>
</dbReference>
<dbReference type="GO" id="GO:0033044">
    <property type="term" value="P:regulation of chromosome organization"/>
    <property type="evidence" value="ECO:0007669"/>
    <property type="project" value="UniProtKB-ARBA"/>
</dbReference>
<keyword evidence="12" id="KW-0156">Chromatin regulator</keyword>
<dbReference type="InterPro" id="IPR008984">
    <property type="entry name" value="SMAD_FHA_dom_sf"/>
</dbReference>
<reference evidence="27 28" key="1">
    <citation type="journal article" date="2017" name="Nat. Ecol. Evol.">
        <title>Scallop genome provides insights into evolution of bilaterian karyotype and development.</title>
        <authorList>
            <person name="Wang S."/>
            <person name="Zhang J."/>
            <person name="Jiao W."/>
            <person name="Li J."/>
            <person name="Xun X."/>
            <person name="Sun Y."/>
            <person name="Guo X."/>
            <person name="Huan P."/>
            <person name="Dong B."/>
            <person name="Zhang L."/>
            <person name="Hu X."/>
            <person name="Sun X."/>
            <person name="Wang J."/>
            <person name="Zhao C."/>
            <person name="Wang Y."/>
            <person name="Wang D."/>
            <person name="Huang X."/>
            <person name="Wang R."/>
            <person name="Lv J."/>
            <person name="Li Y."/>
            <person name="Zhang Z."/>
            <person name="Liu B."/>
            <person name="Lu W."/>
            <person name="Hui Y."/>
            <person name="Liang J."/>
            <person name="Zhou Z."/>
            <person name="Hou R."/>
            <person name="Li X."/>
            <person name="Liu Y."/>
            <person name="Li H."/>
            <person name="Ning X."/>
            <person name="Lin Y."/>
            <person name="Zhao L."/>
            <person name="Xing Q."/>
            <person name="Dou J."/>
            <person name="Li Y."/>
            <person name="Mao J."/>
            <person name="Guo H."/>
            <person name="Dou H."/>
            <person name="Li T."/>
            <person name="Mu C."/>
            <person name="Jiang W."/>
            <person name="Fu Q."/>
            <person name="Fu X."/>
            <person name="Miao Y."/>
            <person name="Liu J."/>
            <person name="Yu Q."/>
            <person name="Li R."/>
            <person name="Liao H."/>
            <person name="Li X."/>
            <person name="Kong Y."/>
            <person name="Jiang Z."/>
            <person name="Chourrout D."/>
            <person name="Li R."/>
            <person name="Bao Z."/>
        </authorList>
    </citation>
    <scope>NUCLEOTIDE SEQUENCE [LARGE SCALE GENOMIC DNA]</scope>
    <source>
        <strain evidence="27 28">PY_sf001</strain>
    </source>
</reference>
<dbReference type="InterPro" id="IPR025999">
    <property type="entry name" value="MCRS_N"/>
</dbReference>
<evidence type="ECO:0000256" key="7">
    <source>
        <dbReference type="ARBA" id="ARBA00022490"/>
    </source>
</evidence>
<dbReference type="GO" id="GO:0051052">
    <property type="term" value="P:regulation of DNA metabolic process"/>
    <property type="evidence" value="ECO:0007669"/>
    <property type="project" value="UniProtKB-ARBA"/>
</dbReference>
<comment type="subcellular location">
    <subcellularLocation>
        <location evidence="4">Chromosome</location>
        <location evidence="4">Centromere</location>
        <location evidence="4">Kinetochore</location>
    </subcellularLocation>
    <subcellularLocation>
        <location evidence="3">Cytoplasm</location>
        <location evidence="3">Cytoskeleton</location>
        <location evidence="3">Microtubule organizing center</location>
        <location evidence="3">Centrosome</location>
        <location evidence="3">Centriolar satellite</location>
    </subcellularLocation>
    <subcellularLocation>
        <location evidence="5">Cytoplasm</location>
        <location evidence="5">Cytoskeleton</location>
        <location evidence="5">Spindle pole</location>
    </subcellularLocation>
    <subcellularLocation>
        <location evidence="1">Lysosome</location>
    </subcellularLocation>
    <subcellularLocation>
        <location evidence="2">Nucleus</location>
        <location evidence="2">Nucleolus</location>
    </subcellularLocation>
</comment>
<evidence type="ECO:0000256" key="11">
    <source>
        <dbReference type="ARBA" id="ARBA00022843"/>
    </source>
</evidence>
<name>A0A210QA46_MIZYE</name>
<keyword evidence="10" id="KW-0995">Kinetochore</keyword>
<evidence type="ECO:0000256" key="9">
    <source>
        <dbReference type="ARBA" id="ARBA00022763"/>
    </source>
</evidence>
<organism evidence="27 28">
    <name type="scientific">Mizuhopecten yessoensis</name>
    <name type="common">Japanese scallop</name>
    <name type="synonym">Patinopecten yessoensis</name>
    <dbReference type="NCBI Taxonomy" id="6573"/>
    <lineage>
        <taxon>Eukaryota</taxon>
        <taxon>Metazoa</taxon>
        <taxon>Spiralia</taxon>
        <taxon>Lophotrochozoa</taxon>
        <taxon>Mollusca</taxon>
        <taxon>Bivalvia</taxon>
        <taxon>Autobranchia</taxon>
        <taxon>Pteriomorphia</taxon>
        <taxon>Pectinida</taxon>
        <taxon>Pectinoidea</taxon>
        <taxon>Pectinidae</taxon>
        <taxon>Mizuhopecten</taxon>
    </lineage>
</organism>
<dbReference type="AlphaFoldDB" id="A0A210QA46"/>
<evidence type="ECO:0000313" key="27">
    <source>
        <dbReference type="EMBL" id="OWF45575.1"/>
    </source>
</evidence>
<evidence type="ECO:0000256" key="5">
    <source>
        <dbReference type="ARBA" id="ARBA00004647"/>
    </source>
</evidence>
<dbReference type="GO" id="GO:0006281">
    <property type="term" value="P:DNA repair"/>
    <property type="evidence" value="ECO:0007669"/>
    <property type="project" value="UniProtKB-KW"/>
</dbReference>
<dbReference type="CDD" id="cd22687">
    <property type="entry name" value="FHA_MCRS1"/>
    <property type="match status" value="1"/>
</dbReference>
<dbReference type="SUPFAM" id="SSF49879">
    <property type="entry name" value="SMAD/FHA domain"/>
    <property type="match status" value="1"/>
</dbReference>
<evidence type="ECO:0000256" key="20">
    <source>
        <dbReference type="ARBA" id="ARBA00023228"/>
    </source>
</evidence>
<accession>A0A210QA46</accession>
<evidence type="ECO:0000256" key="21">
    <source>
        <dbReference type="ARBA" id="ARBA00023242"/>
    </source>
</evidence>
<keyword evidence="18" id="KW-0234">DNA repair</keyword>
<keyword evidence="15" id="KW-0175">Coiled coil</keyword>
<evidence type="ECO:0000256" key="24">
    <source>
        <dbReference type="ARBA" id="ARBA00075730"/>
    </source>
</evidence>
<evidence type="ECO:0000256" key="2">
    <source>
        <dbReference type="ARBA" id="ARBA00004604"/>
    </source>
</evidence>
<evidence type="ECO:0000256" key="19">
    <source>
        <dbReference type="ARBA" id="ARBA00023212"/>
    </source>
</evidence>
<evidence type="ECO:0000256" key="17">
    <source>
        <dbReference type="ARBA" id="ARBA00023172"/>
    </source>
</evidence>
<evidence type="ECO:0000256" key="13">
    <source>
        <dbReference type="ARBA" id="ARBA00022990"/>
    </source>
</evidence>
<feature type="compositionally biased region" description="Polar residues" evidence="25">
    <location>
        <begin position="48"/>
        <end position="63"/>
    </location>
</feature>
<evidence type="ECO:0000256" key="25">
    <source>
        <dbReference type="SAM" id="MobiDB-lite"/>
    </source>
</evidence>
<keyword evidence="19" id="KW-0206">Cytoskeleton</keyword>
<dbReference type="PANTHER" id="PTHR13233:SF0">
    <property type="entry name" value="MICROSPHERULE PROTEIN 1"/>
    <property type="match status" value="1"/>
</dbReference>
<dbReference type="Pfam" id="PF00498">
    <property type="entry name" value="FHA"/>
    <property type="match status" value="1"/>
</dbReference>
<dbReference type="Proteomes" id="UP000242188">
    <property type="component" value="Unassembled WGS sequence"/>
</dbReference>
<feature type="compositionally biased region" description="Basic and acidic residues" evidence="25">
    <location>
        <begin position="9"/>
        <end position="19"/>
    </location>
</feature>
<evidence type="ECO:0000256" key="22">
    <source>
        <dbReference type="ARBA" id="ARBA00023328"/>
    </source>
</evidence>
<evidence type="ECO:0000256" key="12">
    <source>
        <dbReference type="ARBA" id="ARBA00022853"/>
    </source>
</evidence>
<feature type="region of interest" description="Disordered" evidence="25">
    <location>
        <begin position="1"/>
        <end position="174"/>
    </location>
</feature>
<keyword evidence="14" id="KW-0805">Transcription regulation</keyword>
<evidence type="ECO:0000256" key="15">
    <source>
        <dbReference type="ARBA" id="ARBA00023054"/>
    </source>
</evidence>
<evidence type="ECO:0000256" key="16">
    <source>
        <dbReference type="ARBA" id="ARBA00023163"/>
    </source>
</evidence>
<keyword evidence="16" id="KW-0804">Transcription</keyword>
<dbReference type="GO" id="GO:0031011">
    <property type="term" value="C:Ino80 complex"/>
    <property type="evidence" value="ECO:0007669"/>
    <property type="project" value="InterPro"/>
</dbReference>
<dbReference type="PANTHER" id="PTHR13233">
    <property type="entry name" value="MICROSPHERULE PROTEIN 1"/>
    <property type="match status" value="1"/>
</dbReference>
<feature type="compositionally biased region" description="Pro residues" evidence="25">
    <location>
        <begin position="97"/>
        <end position="106"/>
    </location>
</feature>
<evidence type="ECO:0000256" key="23">
    <source>
        <dbReference type="ARBA" id="ARBA00068815"/>
    </source>
</evidence>
<keyword evidence="7" id="KW-0963">Cytoplasm</keyword>
<evidence type="ECO:0000256" key="1">
    <source>
        <dbReference type="ARBA" id="ARBA00004371"/>
    </source>
</evidence>
<dbReference type="GO" id="GO:0005730">
    <property type="term" value="C:nucleolus"/>
    <property type="evidence" value="ECO:0007669"/>
    <property type="project" value="UniProtKB-SubCell"/>
</dbReference>
<evidence type="ECO:0000256" key="6">
    <source>
        <dbReference type="ARBA" id="ARBA00022454"/>
    </source>
</evidence>
<dbReference type="FunFam" id="2.60.200.20:FF:000007">
    <property type="entry name" value="microspherule protein 1 isoform X1"/>
    <property type="match status" value="1"/>
</dbReference>
<dbReference type="GO" id="GO:0071339">
    <property type="term" value="C:MLL1 complex"/>
    <property type="evidence" value="ECO:0007669"/>
    <property type="project" value="InterPro"/>
</dbReference>
<keyword evidence="20" id="KW-0458">Lysosome</keyword>
<dbReference type="InterPro" id="IPR000253">
    <property type="entry name" value="FHA_dom"/>
</dbReference>
<comment type="caution">
    <text evidence="27">The sequence shown here is derived from an EMBL/GenBank/DDBJ whole genome shotgun (WGS) entry which is preliminary data.</text>
</comment>
<evidence type="ECO:0000259" key="26">
    <source>
        <dbReference type="PROSITE" id="PS50006"/>
    </source>
</evidence>
<evidence type="ECO:0000256" key="3">
    <source>
        <dbReference type="ARBA" id="ARBA00004607"/>
    </source>
</evidence>
<keyword evidence="13" id="KW-0007">Acetylation</keyword>
<keyword evidence="9" id="KW-0227">DNA damage</keyword>
<keyword evidence="8" id="KW-0597">Phosphoprotein</keyword>
<keyword evidence="11" id="KW-0832">Ubl conjugation</keyword>
<evidence type="ECO:0000256" key="10">
    <source>
        <dbReference type="ARBA" id="ARBA00022838"/>
    </source>
</evidence>
<dbReference type="STRING" id="6573.A0A210QA46"/>
<dbReference type="Gene3D" id="2.60.200.20">
    <property type="match status" value="1"/>
</dbReference>
<dbReference type="GO" id="GO:0000922">
    <property type="term" value="C:spindle pole"/>
    <property type="evidence" value="ECO:0007669"/>
    <property type="project" value="UniProtKB-SubCell"/>
</dbReference>
<feature type="compositionally biased region" description="Polar residues" evidence="25">
    <location>
        <begin position="20"/>
        <end position="29"/>
    </location>
</feature>
<dbReference type="GO" id="GO:0002151">
    <property type="term" value="F:G-quadruplex RNA binding"/>
    <property type="evidence" value="ECO:0007669"/>
    <property type="project" value="InterPro"/>
</dbReference>
<dbReference type="GO" id="GO:0034451">
    <property type="term" value="C:centriolar satellite"/>
    <property type="evidence" value="ECO:0007669"/>
    <property type="project" value="UniProtKB-SubCell"/>
</dbReference>
<gene>
    <name evidence="27" type="ORF">KP79_PYT24415</name>
</gene>
<dbReference type="PROSITE" id="PS50006">
    <property type="entry name" value="FHA_DOMAIN"/>
    <property type="match status" value="1"/>
</dbReference>
<evidence type="ECO:0000313" key="28">
    <source>
        <dbReference type="Proteomes" id="UP000242188"/>
    </source>
</evidence>
<feature type="compositionally biased region" description="Basic and acidic residues" evidence="25">
    <location>
        <begin position="108"/>
        <end position="130"/>
    </location>
</feature>
<protein>
    <recommendedName>
        <fullName evidence="23">Microspherule protein 1</fullName>
    </recommendedName>
    <alternativeName>
        <fullName evidence="24">58 kDa microspherule protein</fullName>
    </alternativeName>
</protein>
<evidence type="ECO:0000256" key="8">
    <source>
        <dbReference type="ARBA" id="ARBA00022553"/>
    </source>
</evidence>
<dbReference type="GO" id="GO:0044545">
    <property type="term" value="C:NSL complex"/>
    <property type="evidence" value="ECO:0007669"/>
    <property type="project" value="TreeGrafter"/>
</dbReference>
<keyword evidence="17" id="KW-0233">DNA recombination</keyword>
<dbReference type="GO" id="GO:0005764">
    <property type="term" value="C:lysosome"/>
    <property type="evidence" value="ECO:0007669"/>
    <property type="project" value="UniProtKB-SubCell"/>
</dbReference>
<keyword evidence="21" id="KW-0539">Nucleus</keyword>
<keyword evidence="6" id="KW-0158">Chromosome</keyword>
<dbReference type="SMART" id="SM00240">
    <property type="entry name" value="FHA"/>
    <property type="match status" value="1"/>
</dbReference>
<dbReference type="InterPro" id="IPR037912">
    <property type="entry name" value="MCRS1"/>
</dbReference>
<keyword evidence="28" id="KW-1185">Reference proteome</keyword>
<dbReference type="OrthoDB" id="10262769at2759"/>
<evidence type="ECO:0000256" key="4">
    <source>
        <dbReference type="ARBA" id="ARBA00004629"/>
    </source>
</evidence>
<keyword evidence="22" id="KW-0137">Centromere</keyword>
<dbReference type="Pfam" id="PF13325">
    <property type="entry name" value="MCRS_N"/>
    <property type="match status" value="1"/>
</dbReference>
<evidence type="ECO:0000256" key="18">
    <source>
        <dbReference type="ARBA" id="ARBA00023204"/>
    </source>
</evidence>